<gene>
    <name evidence="7" type="ORF">THAOC_00592</name>
</gene>
<keyword evidence="2" id="KW-0697">Rotamase</keyword>
<evidence type="ECO:0000256" key="4">
    <source>
        <dbReference type="SAM" id="MobiDB-lite"/>
    </source>
</evidence>
<organism evidence="7 8">
    <name type="scientific">Thalassiosira oceanica</name>
    <name type="common">Marine diatom</name>
    <dbReference type="NCBI Taxonomy" id="159749"/>
    <lineage>
        <taxon>Eukaryota</taxon>
        <taxon>Sar</taxon>
        <taxon>Stramenopiles</taxon>
        <taxon>Ochrophyta</taxon>
        <taxon>Bacillariophyta</taxon>
        <taxon>Coscinodiscophyceae</taxon>
        <taxon>Thalassiosirophycidae</taxon>
        <taxon>Thalassiosirales</taxon>
        <taxon>Thalassiosiraceae</taxon>
        <taxon>Thalassiosira</taxon>
    </lineage>
</organism>
<dbReference type="EC" id="5.2.1.8" evidence="1"/>
<dbReference type="InterPro" id="IPR029000">
    <property type="entry name" value="Cyclophilin-like_dom_sf"/>
</dbReference>
<protein>
    <recommendedName>
        <fullName evidence="1">peptidylprolyl isomerase</fullName>
        <ecNumber evidence="1">5.2.1.8</ecNumber>
    </recommendedName>
</protein>
<feature type="compositionally biased region" description="Basic and acidic residues" evidence="4">
    <location>
        <begin position="23"/>
        <end position="40"/>
    </location>
</feature>
<keyword evidence="5" id="KW-1133">Transmembrane helix</keyword>
<evidence type="ECO:0000256" key="2">
    <source>
        <dbReference type="ARBA" id="ARBA00023110"/>
    </source>
</evidence>
<name>K0TFQ1_THAOC</name>
<dbReference type="SUPFAM" id="SSF50891">
    <property type="entry name" value="Cyclophilin-like"/>
    <property type="match status" value="1"/>
</dbReference>
<evidence type="ECO:0000259" key="6">
    <source>
        <dbReference type="PROSITE" id="PS50072"/>
    </source>
</evidence>
<dbReference type="InterPro" id="IPR044665">
    <property type="entry name" value="E_coli_cyclophilin_A-like"/>
</dbReference>
<feature type="compositionally biased region" description="Polar residues" evidence="4">
    <location>
        <begin position="10"/>
        <end position="20"/>
    </location>
</feature>
<reference evidence="7 8" key="1">
    <citation type="journal article" date="2012" name="Genome Biol.">
        <title>Genome and low-iron response of an oceanic diatom adapted to chronic iron limitation.</title>
        <authorList>
            <person name="Lommer M."/>
            <person name="Specht M."/>
            <person name="Roy A.S."/>
            <person name="Kraemer L."/>
            <person name="Andreson R."/>
            <person name="Gutowska M.A."/>
            <person name="Wolf J."/>
            <person name="Bergner S.V."/>
            <person name="Schilhabel M.B."/>
            <person name="Klostermeier U.C."/>
            <person name="Beiko R.G."/>
            <person name="Rosenstiel P."/>
            <person name="Hippler M."/>
            <person name="Laroche J."/>
        </authorList>
    </citation>
    <scope>NUCLEOTIDE SEQUENCE [LARGE SCALE GENOMIC DNA]</scope>
    <source>
        <strain evidence="7 8">CCMP1005</strain>
    </source>
</reference>
<dbReference type="PANTHER" id="PTHR43246">
    <property type="entry name" value="PEPTIDYL-PROLYL CIS-TRANS ISOMERASE CYP38, CHLOROPLASTIC"/>
    <property type="match status" value="1"/>
</dbReference>
<evidence type="ECO:0000256" key="5">
    <source>
        <dbReference type="SAM" id="Phobius"/>
    </source>
</evidence>
<evidence type="ECO:0000313" key="8">
    <source>
        <dbReference type="Proteomes" id="UP000266841"/>
    </source>
</evidence>
<dbReference type="InterPro" id="IPR002130">
    <property type="entry name" value="Cyclophilin-type_PPIase_dom"/>
</dbReference>
<keyword evidence="5" id="KW-0812">Transmembrane</keyword>
<dbReference type="PROSITE" id="PS50072">
    <property type="entry name" value="CSA_PPIASE_2"/>
    <property type="match status" value="1"/>
</dbReference>
<proteinExistence type="predicted"/>
<dbReference type="Proteomes" id="UP000266841">
    <property type="component" value="Unassembled WGS sequence"/>
</dbReference>
<feature type="transmembrane region" description="Helical" evidence="5">
    <location>
        <begin position="94"/>
        <end position="113"/>
    </location>
</feature>
<comment type="caution">
    <text evidence="7">The sequence shown here is derived from an EMBL/GenBank/DDBJ whole genome shotgun (WGS) entry which is preliminary data.</text>
</comment>
<feature type="domain" description="PPIase cyclophilin-type" evidence="6">
    <location>
        <begin position="188"/>
        <end position="309"/>
    </location>
</feature>
<sequence length="425" mass="46817">MGEFAISEISVHSNSNQSAPSCDEVHRAPRDNSLDRRDDATSDGNQQLVDFAGSNYNLSIASGCDNDDDMVSDISYISRHVDTATPGCRCSNRVFFPVLAFVIAMLVIGIVSSTSRSSYEASRSAMSYRSPGQLQTDPRSSLDDGVGMIVEFTVANLNTNAQNCTHITGTHSLQCVPYHNNSTNHFRVRLHPKWAPKGVQRFKELTDAEFWSDVRIFRVVPQFVSQFGLSSYPERQSEWDSPIDDDPDVGISNVRGMVSFASSGENTRSTQLFINTGDNQYLDKMGFTPIGQVMPAGETWGSMDVVDEIYSGYREDPNQMKIRQQGLMYLEDEFPKLSYFVKADFVDARIAVAPPVPLPILAPAVPARREAVVDVDEPHGVDPLILRQLARVAGDRRREGEALVGPVAGTAVGHPRVLEGSQGEY</sequence>
<keyword evidence="3" id="KW-0413">Isomerase</keyword>
<accession>K0TFQ1</accession>
<dbReference type="AlphaFoldDB" id="K0TFQ1"/>
<dbReference type="GO" id="GO:0003755">
    <property type="term" value="F:peptidyl-prolyl cis-trans isomerase activity"/>
    <property type="evidence" value="ECO:0007669"/>
    <property type="project" value="UniProtKB-KW"/>
</dbReference>
<dbReference type="OrthoDB" id="423037at2759"/>
<evidence type="ECO:0000256" key="1">
    <source>
        <dbReference type="ARBA" id="ARBA00013194"/>
    </source>
</evidence>
<evidence type="ECO:0000313" key="7">
    <source>
        <dbReference type="EMBL" id="EJK77568.1"/>
    </source>
</evidence>
<evidence type="ECO:0000256" key="3">
    <source>
        <dbReference type="ARBA" id="ARBA00023235"/>
    </source>
</evidence>
<dbReference type="EMBL" id="AGNL01000697">
    <property type="protein sequence ID" value="EJK77568.1"/>
    <property type="molecule type" value="Genomic_DNA"/>
</dbReference>
<keyword evidence="5" id="KW-0472">Membrane</keyword>
<dbReference type="Pfam" id="PF00160">
    <property type="entry name" value="Pro_isomerase"/>
    <property type="match status" value="1"/>
</dbReference>
<dbReference type="Gene3D" id="2.40.100.10">
    <property type="entry name" value="Cyclophilin-like"/>
    <property type="match status" value="1"/>
</dbReference>
<feature type="region of interest" description="Disordered" evidence="4">
    <location>
        <begin position="6"/>
        <end position="46"/>
    </location>
</feature>
<dbReference type="PRINTS" id="PR00153">
    <property type="entry name" value="CSAPPISMRASE"/>
</dbReference>
<keyword evidence="8" id="KW-1185">Reference proteome</keyword>